<dbReference type="EMBL" id="KQ085889">
    <property type="protein sequence ID" value="KLO19135.1"/>
    <property type="molecule type" value="Genomic_DNA"/>
</dbReference>
<dbReference type="Proteomes" id="UP000053477">
    <property type="component" value="Unassembled WGS sequence"/>
</dbReference>
<keyword evidence="2" id="KW-1185">Reference proteome</keyword>
<evidence type="ECO:0000313" key="1">
    <source>
        <dbReference type="EMBL" id="KLO19135.1"/>
    </source>
</evidence>
<protein>
    <submittedName>
        <fullName evidence="1">Uncharacterized protein</fullName>
    </submittedName>
</protein>
<reference evidence="1 2" key="1">
    <citation type="submission" date="2015-04" db="EMBL/GenBank/DDBJ databases">
        <title>Complete genome sequence of Schizopora paradoxa KUC8140, a cosmopolitan wood degrader in East Asia.</title>
        <authorList>
            <consortium name="DOE Joint Genome Institute"/>
            <person name="Min B."/>
            <person name="Park H."/>
            <person name="Jang Y."/>
            <person name="Kim J.-J."/>
            <person name="Kim K.H."/>
            <person name="Pangilinan J."/>
            <person name="Lipzen A."/>
            <person name="Riley R."/>
            <person name="Grigoriev I.V."/>
            <person name="Spatafora J.W."/>
            <person name="Choi I.-G."/>
        </authorList>
    </citation>
    <scope>NUCLEOTIDE SEQUENCE [LARGE SCALE GENOMIC DNA]</scope>
    <source>
        <strain evidence="1 2">KUC8140</strain>
    </source>
</reference>
<evidence type="ECO:0000313" key="2">
    <source>
        <dbReference type="Proteomes" id="UP000053477"/>
    </source>
</evidence>
<accession>A0A0H2S4F4</accession>
<name>A0A0H2S4F4_9AGAM</name>
<organism evidence="1 2">
    <name type="scientific">Schizopora paradoxa</name>
    <dbReference type="NCBI Taxonomy" id="27342"/>
    <lineage>
        <taxon>Eukaryota</taxon>
        <taxon>Fungi</taxon>
        <taxon>Dikarya</taxon>
        <taxon>Basidiomycota</taxon>
        <taxon>Agaricomycotina</taxon>
        <taxon>Agaricomycetes</taxon>
        <taxon>Hymenochaetales</taxon>
        <taxon>Schizoporaceae</taxon>
        <taxon>Schizopora</taxon>
    </lineage>
</organism>
<dbReference type="InParanoid" id="A0A0H2S4F4"/>
<gene>
    <name evidence="1" type="ORF">SCHPADRAFT_91754</name>
</gene>
<dbReference type="AlphaFoldDB" id="A0A0H2S4F4"/>
<sequence>MLGRVVCWKRALFSPSPLPIPCAGVDSDSKYDRRHCRATTLRCKAGSWGLPPGVVGCIHASQGLQLAHCVEVLRNWSQNSCDQHLGQRPGSFSLARPPSALGLAVCLWGLPPGVVWLRPSACPTLLEVGLAAGCARIVCEDVAKVNTLLLFFFPDSSDEFSRAPMTPTS</sequence>
<proteinExistence type="predicted"/>